<gene>
    <name evidence="2" type="ORF">ACN38_g638</name>
</gene>
<dbReference type="InterPro" id="IPR002523">
    <property type="entry name" value="MgTranspt_CorA/ZnTranspt_ZntB"/>
</dbReference>
<feature type="transmembrane region" description="Helical" evidence="1">
    <location>
        <begin position="608"/>
        <end position="627"/>
    </location>
</feature>
<dbReference type="GO" id="GO:0046873">
    <property type="term" value="F:metal ion transmembrane transporter activity"/>
    <property type="evidence" value="ECO:0007669"/>
    <property type="project" value="InterPro"/>
</dbReference>
<comment type="caution">
    <text evidence="2">The sequence shown here is derived from an EMBL/GenBank/DDBJ whole genome shotgun (WGS) entry which is preliminary data.</text>
</comment>
<feature type="transmembrane region" description="Helical" evidence="1">
    <location>
        <begin position="429"/>
        <end position="451"/>
    </location>
</feature>
<accession>A0A0M8PA78</accession>
<dbReference type="OrthoDB" id="3231000at2759"/>
<keyword evidence="1" id="KW-0812">Transmembrane</keyword>
<feature type="transmembrane region" description="Helical" evidence="1">
    <location>
        <begin position="530"/>
        <end position="549"/>
    </location>
</feature>
<reference evidence="2 3" key="1">
    <citation type="submission" date="2015-08" db="EMBL/GenBank/DDBJ databases">
        <title>Genome sequencing of Penicillium nordicum.</title>
        <authorList>
            <person name="Nguyen H.D."/>
            <person name="Seifert K.A."/>
        </authorList>
    </citation>
    <scope>NUCLEOTIDE SEQUENCE [LARGE SCALE GENOMIC DNA]</scope>
    <source>
        <strain evidence="2 3">DAOMC 185683</strain>
    </source>
</reference>
<protein>
    <submittedName>
        <fullName evidence="2">Uncharacterized protein</fullName>
    </submittedName>
</protein>
<keyword evidence="3" id="KW-1185">Reference proteome</keyword>
<feature type="transmembrane region" description="Helical" evidence="1">
    <location>
        <begin position="584"/>
        <end position="602"/>
    </location>
</feature>
<dbReference type="EMBL" id="LHQQ01000005">
    <property type="protein sequence ID" value="KOS48446.1"/>
    <property type="molecule type" value="Genomic_DNA"/>
</dbReference>
<dbReference type="GO" id="GO:0016020">
    <property type="term" value="C:membrane"/>
    <property type="evidence" value="ECO:0007669"/>
    <property type="project" value="InterPro"/>
</dbReference>
<keyword evidence="1" id="KW-1133">Transmembrane helix</keyword>
<dbReference type="Pfam" id="PF01544">
    <property type="entry name" value="CorA"/>
    <property type="match status" value="1"/>
</dbReference>
<sequence length="646" mass="74435">MTEPIRLSRANTDIDLEDMSTQTQSWFFQRKNQKLAGKIAANARVAFRRASNWDILFEAMPGDESLRKNYRKIARRPNLGLVDQTFTYKATDVDELVSEKYDTWSTCFDRLRSSAEKNENGLEICLVTSDTTHLGHAFSFIHRIFLVSHDRFQQAYSVPSQMVIRILQSQWGLSDETVSKIMDSVCAKELSLPPWQPNLPSQRNISQIEGSVQVPLKYTFKWINAPYYATDLSVYVFRPYGRHPQVKTLDVVLTSIQYEQMRRAVVVVNSHSTLTELRRDVLPQVLQHDVSGLPYIMRLSQVACAKTTDELVTFLTKACDDINYMVYEGRLRPSGSKMQYLRHLQDCHNVAKDCSRENRRTLQVLLDQVNLIQGPRTEDEVSLINELEMAMNDLDYLHDELVSSLQRIPRVCRDIREQLDFVQIRRTTILGILAALYLPLAFVTSFLGMNIDQFTQIQPSWRNTTLIDTTNPEKFTISNSKIVDSGANQAWSLVNFFEIAMPLMVGTILVPLVIGSFIRAFLQALGRGRTWWRLLFAFFVVCYSIVTAMGLPGGIFMSVGMSIPFYFFVGLNFTLFFRGKKKNWICLIYWMLSLCWLLVSTTVMDETIGSAIMGAIYGISLFVVMWLRPDFYYRWDQGRRTKVKEI</sequence>
<proteinExistence type="predicted"/>
<evidence type="ECO:0000313" key="2">
    <source>
        <dbReference type="EMBL" id="KOS48446.1"/>
    </source>
</evidence>
<name>A0A0M8PA78_9EURO</name>
<dbReference type="Proteomes" id="UP000037696">
    <property type="component" value="Unassembled WGS sequence"/>
</dbReference>
<dbReference type="Gene3D" id="1.20.58.340">
    <property type="entry name" value="Magnesium transport protein CorA, transmembrane region"/>
    <property type="match status" value="1"/>
</dbReference>
<feature type="transmembrane region" description="Helical" evidence="1">
    <location>
        <begin position="499"/>
        <end position="518"/>
    </location>
</feature>
<evidence type="ECO:0000256" key="1">
    <source>
        <dbReference type="SAM" id="Phobius"/>
    </source>
</evidence>
<feature type="transmembrane region" description="Helical" evidence="1">
    <location>
        <begin position="555"/>
        <end position="577"/>
    </location>
</feature>
<organism evidence="2 3">
    <name type="scientific">Penicillium nordicum</name>
    <dbReference type="NCBI Taxonomy" id="229535"/>
    <lineage>
        <taxon>Eukaryota</taxon>
        <taxon>Fungi</taxon>
        <taxon>Dikarya</taxon>
        <taxon>Ascomycota</taxon>
        <taxon>Pezizomycotina</taxon>
        <taxon>Eurotiomycetes</taxon>
        <taxon>Eurotiomycetidae</taxon>
        <taxon>Eurotiales</taxon>
        <taxon>Aspergillaceae</taxon>
        <taxon>Penicillium</taxon>
    </lineage>
</organism>
<keyword evidence="1" id="KW-0472">Membrane</keyword>
<evidence type="ECO:0000313" key="3">
    <source>
        <dbReference type="Proteomes" id="UP000037696"/>
    </source>
</evidence>
<dbReference type="AlphaFoldDB" id="A0A0M8PA78"/>